<organism evidence="1 2">
    <name type="scientific">Hibiscus sabdariffa</name>
    <name type="common">roselle</name>
    <dbReference type="NCBI Taxonomy" id="183260"/>
    <lineage>
        <taxon>Eukaryota</taxon>
        <taxon>Viridiplantae</taxon>
        <taxon>Streptophyta</taxon>
        <taxon>Embryophyta</taxon>
        <taxon>Tracheophyta</taxon>
        <taxon>Spermatophyta</taxon>
        <taxon>Magnoliopsida</taxon>
        <taxon>eudicotyledons</taxon>
        <taxon>Gunneridae</taxon>
        <taxon>Pentapetalae</taxon>
        <taxon>rosids</taxon>
        <taxon>malvids</taxon>
        <taxon>Malvales</taxon>
        <taxon>Malvaceae</taxon>
        <taxon>Malvoideae</taxon>
        <taxon>Hibiscus</taxon>
    </lineage>
</organism>
<reference evidence="1 2" key="1">
    <citation type="journal article" date="2024" name="G3 (Bethesda)">
        <title>Genome assembly of Hibiscus sabdariffa L. provides insights into metabolisms of medicinal natural products.</title>
        <authorList>
            <person name="Kim T."/>
        </authorList>
    </citation>
    <scope>NUCLEOTIDE SEQUENCE [LARGE SCALE GENOMIC DNA]</scope>
    <source>
        <strain evidence="1">TK-2024</strain>
        <tissue evidence="1">Old leaves</tissue>
    </source>
</reference>
<accession>A0ABR2CAP9</accession>
<comment type="caution">
    <text evidence="1">The sequence shown here is derived from an EMBL/GenBank/DDBJ whole genome shotgun (WGS) entry which is preliminary data.</text>
</comment>
<sequence length="118" mass="12844">MAWADHYKAAFAASLSTAQRDASVADSGHNFAGGVFCNHIGEWLLGLNLIEDESFRLSNLSKMSPVISLSCNTVTDVISRIFFSRSTYLLILHDVLLSITQVIADDSVVLHVLMTGIT</sequence>
<protein>
    <submittedName>
        <fullName evidence="1">Uncharacterized protein</fullName>
    </submittedName>
</protein>
<evidence type="ECO:0000313" key="2">
    <source>
        <dbReference type="Proteomes" id="UP001472677"/>
    </source>
</evidence>
<dbReference type="EMBL" id="JBBPBM010000058">
    <property type="protein sequence ID" value="KAK8516501.1"/>
    <property type="molecule type" value="Genomic_DNA"/>
</dbReference>
<proteinExistence type="predicted"/>
<dbReference type="Proteomes" id="UP001472677">
    <property type="component" value="Unassembled WGS sequence"/>
</dbReference>
<gene>
    <name evidence="1" type="ORF">V6N12_038741</name>
</gene>
<evidence type="ECO:0000313" key="1">
    <source>
        <dbReference type="EMBL" id="KAK8516501.1"/>
    </source>
</evidence>
<name>A0ABR2CAP9_9ROSI</name>
<keyword evidence="2" id="KW-1185">Reference proteome</keyword>